<evidence type="ECO:0000256" key="1">
    <source>
        <dbReference type="ARBA" id="ARBA00022679"/>
    </source>
</evidence>
<keyword evidence="1" id="KW-0808">Transferase</keyword>
<dbReference type="EMBL" id="VSSQ01000018">
    <property type="protein sequence ID" value="MPL62453.1"/>
    <property type="molecule type" value="Genomic_DNA"/>
</dbReference>
<dbReference type="GO" id="GO:0003841">
    <property type="term" value="F:1-acylglycerol-3-phosphate O-acyltransferase activity"/>
    <property type="evidence" value="ECO:0007669"/>
    <property type="project" value="TreeGrafter"/>
</dbReference>
<protein>
    <recommendedName>
        <fullName evidence="4">Phospholipid/glycerol acyltransferase domain-containing protein</fullName>
    </recommendedName>
</protein>
<keyword evidence="3" id="KW-0812">Transmembrane</keyword>
<dbReference type="InterPro" id="IPR002123">
    <property type="entry name" value="Plipid/glycerol_acylTrfase"/>
</dbReference>
<proteinExistence type="predicted"/>
<feature type="domain" description="Phospholipid/glycerol acyltransferase" evidence="4">
    <location>
        <begin position="38"/>
        <end position="159"/>
    </location>
</feature>
<keyword evidence="2" id="KW-0012">Acyltransferase</keyword>
<comment type="caution">
    <text evidence="5">The sequence shown here is derived from an EMBL/GenBank/DDBJ whole genome shotgun (WGS) entry which is preliminary data.</text>
</comment>
<keyword evidence="3" id="KW-1133">Transmembrane helix</keyword>
<reference evidence="5" key="1">
    <citation type="submission" date="2019-08" db="EMBL/GenBank/DDBJ databases">
        <authorList>
            <person name="Kucharzyk K."/>
            <person name="Murdoch R.W."/>
            <person name="Higgins S."/>
            <person name="Loffler F."/>
        </authorList>
    </citation>
    <scope>NUCLEOTIDE SEQUENCE</scope>
</reference>
<keyword evidence="3" id="KW-0472">Membrane</keyword>
<dbReference type="PANTHER" id="PTHR10434">
    <property type="entry name" value="1-ACYL-SN-GLYCEROL-3-PHOSPHATE ACYLTRANSFERASE"/>
    <property type="match status" value="1"/>
</dbReference>
<evidence type="ECO:0000259" key="4">
    <source>
        <dbReference type="SMART" id="SM00563"/>
    </source>
</evidence>
<feature type="transmembrane region" description="Helical" evidence="3">
    <location>
        <begin position="7"/>
        <end position="26"/>
    </location>
</feature>
<name>A0A644T6A6_9ZZZZ</name>
<gene>
    <name evidence="5" type="ORF">SDC9_08073</name>
</gene>
<sequence length="208" mass="23356">MKRVVKVLFFAFIVKPIVFVVLGLNIKGREKLPLEGGAVIAPNHNSHLDTLVIMSLYPLSKIDKIRPVAAADYFMRNKFVSWISTYCIGIIPLDRTGASSQEELFKEPHEALDNKDILILFPEGSRGKPEQMTRLKKGLFYLLKDKKDIPIIPIAMQGLGNSLPKGEALFVPFNCQVVIGESINIPENSQTLNETLKDFFETNLKQIS</sequence>
<dbReference type="Pfam" id="PF01553">
    <property type="entry name" value="Acyltransferase"/>
    <property type="match status" value="1"/>
</dbReference>
<dbReference type="SMART" id="SM00563">
    <property type="entry name" value="PlsC"/>
    <property type="match status" value="1"/>
</dbReference>
<dbReference type="SUPFAM" id="SSF69593">
    <property type="entry name" value="Glycerol-3-phosphate (1)-acyltransferase"/>
    <property type="match status" value="1"/>
</dbReference>
<dbReference type="AlphaFoldDB" id="A0A644T6A6"/>
<accession>A0A644T6A6</accession>
<dbReference type="CDD" id="cd07989">
    <property type="entry name" value="LPLAT_AGPAT-like"/>
    <property type="match status" value="1"/>
</dbReference>
<dbReference type="PANTHER" id="PTHR10434:SF11">
    <property type="entry name" value="1-ACYL-SN-GLYCEROL-3-PHOSPHATE ACYLTRANSFERASE"/>
    <property type="match status" value="1"/>
</dbReference>
<dbReference type="GO" id="GO:0006654">
    <property type="term" value="P:phosphatidic acid biosynthetic process"/>
    <property type="evidence" value="ECO:0007669"/>
    <property type="project" value="TreeGrafter"/>
</dbReference>
<organism evidence="5">
    <name type="scientific">bioreactor metagenome</name>
    <dbReference type="NCBI Taxonomy" id="1076179"/>
    <lineage>
        <taxon>unclassified sequences</taxon>
        <taxon>metagenomes</taxon>
        <taxon>ecological metagenomes</taxon>
    </lineage>
</organism>
<evidence type="ECO:0000256" key="3">
    <source>
        <dbReference type="SAM" id="Phobius"/>
    </source>
</evidence>
<evidence type="ECO:0000256" key="2">
    <source>
        <dbReference type="ARBA" id="ARBA00023315"/>
    </source>
</evidence>
<evidence type="ECO:0000313" key="5">
    <source>
        <dbReference type="EMBL" id="MPL62453.1"/>
    </source>
</evidence>